<gene>
    <name evidence="3" type="ORF">EB796_024310</name>
</gene>
<dbReference type="EMBL" id="VXIV02003405">
    <property type="protein sequence ID" value="KAF6017373.1"/>
    <property type="molecule type" value="Genomic_DNA"/>
</dbReference>
<dbReference type="OrthoDB" id="10031759at2759"/>
<dbReference type="Proteomes" id="UP000593567">
    <property type="component" value="Unassembled WGS sequence"/>
</dbReference>
<dbReference type="PANTHER" id="PTHR35347">
    <property type="entry name" value="COILED-COIL DOMAIN-CONTAINING PROTEIN 175"/>
    <property type="match status" value="1"/>
</dbReference>
<feature type="region of interest" description="Disordered" evidence="2">
    <location>
        <begin position="463"/>
        <end position="494"/>
    </location>
</feature>
<proteinExistence type="predicted"/>
<feature type="coiled-coil region" evidence="1">
    <location>
        <begin position="188"/>
        <end position="296"/>
    </location>
</feature>
<evidence type="ECO:0000256" key="1">
    <source>
        <dbReference type="SAM" id="Coils"/>
    </source>
</evidence>
<accession>A0A7J7ITW9</accession>
<keyword evidence="4" id="KW-1185">Reference proteome</keyword>
<comment type="caution">
    <text evidence="3">The sequence shown here is derived from an EMBL/GenBank/DDBJ whole genome shotgun (WGS) entry which is preliminary data.</text>
</comment>
<sequence>MFLVVIKLNTHLRGKKLDLQRRKIETEQKYKSEIESLQKKVEQLKSQIKVKEQRFEKLKIRCDELNYEADIVSEKRAASQTQCLVLRSLQEAKQALVRKQENIARMREETSRMEEEIVALGETHLICVENFNRQIEEYREQLGKERKERMEVQQKKDVAQKALEEFKSSNNRFMATVNKKVTQGKEQHESLTQEGTNLQKGLKELDEKIHVAKITVREERLNFDLRKAEVESQLSALKSEIKRYEDMSKDVKEALEVKVPAYAKQTEEFNETQAEFDRLKKQVTGMKSQKASLEDQVKRTKLAIEKAIKPQPELNKELKTHRETFLANMKSQLSEAAELERQVYVVGTKLQTIADENQRFTDSNVQMAADLVTMKSDLVTCAEDIKKLRVEYDFLKALLTTAWTNDTAMEQQMTQRDLDILQKLADVLELSAKRSVVVEHVSEDMNSELSNLSSFLDTVADRRPKIEERETVESSMNTRGEQTHDKASQPGRQFVHQQQQLHEYGVEISIDSQSSQQTVIISSADNSKAVKGSRQLNKRAPLPPIRQKENYSPSKDPYRVLNIVGPTDIDVDVDD</sequence>
<keyword evidence="1" id="KW-0175">Coiled coil</keyword>
<dbReference type="AlphaFoldDB" id="A0A7J7ITW9"/>
<feature type="region of interest" description="Disordered" evidence="2">
    <location>
        <begin position="524"/>
        <end position="559"/>
    </location>
</feature>
<dbReference type="PANTHER" id="PTHR35347:SF1">
    <property type="entry name" value="COILED-COIL DOMAIN-CONTAINING PROTEIN 175"/>
    <property type="match status" value="1"/>
</dbReference>
<reference evidence="3" key="1">
    <citation type="submission" date="2020-06" db="EMBL/GenBank/DDBJ databases">
        <title>Draft genome of Bugula neritina, a colonial animal packing powerful symbionts and potential medicines.</title>
        <authorList>
            <person name="Rayko M."/>
        </authorList>
    </citation>
    <scope>NUCLEOTIDE SEQUENCE [LARGE SCALE GENOMIC DNA]</scope>
    <source>
        <strain evidence="3">Kwan_BN1</strain>
    </source>
</reference>
<feature type="coiled-coil region" evidence="1">
    <location>
        <begin position="27"/>
        <end position="155"/>
    </location>
</feature>
<protein>
    <submittedName>
        <fullName evidence="3">Uncharacterized protein</fullName>
    </submittedName>
</protein>
<evidence type="ECO:0000313" key="3">
    <source>
        <dbReference type="EMBL" id="KAF6017373.1"/>
    </source>
</evidence>
<name>A0A7J7ITW9_BUGNE</name>
<organism evidence="3 4">
    <name type="scientific">Bugula neritina</name>
    <name type="common">Brown bryozoan</name>
    <name type="synonym">Sertularia neritina</name>
    <dbReference type="NCBI Taxonomy" id="10212"/>
    <lineage>
        <taxon>Eukaryota</taxon>
        <taxon>Metazoa</taxon>
        <taxon>Spiralia</taxon>
        <taxon>Lophotrochozoa</taxon>
        <taxon>Bryozoa</taxon>
        <taxon>Gymnolaemata</taxon>
        <taxon>Cheilostomatida</taxon>
        <taxon>Flustrina</taxon>
        <taxon>Buguloidea</taxon>
        <taxon>Bugulidae</taxon>
        <taxon>Bugula</taxon>
    </lineage>
</organism>
<evidence type="ECO:0000313" key="4">
    <source>
        <dbReference type="Proteomes" id="UP000593567"/>
    </source>
</evidence>
<dbReference type="InterPro" id="IPR038834">
    <property type="entry name" value="CCDC175"/>
</dbReference>
<feature type="compositionally biased region" description="Basic and acidic residues" evidence="2">
    <location>
        <begin position="463"/>
        <end position="472"/>
    </location>
</feature>
<evidence type="ECO:0000256" key="2">
    <source>
        <dbReference type="SAM" id="MobiDB-lite"/>
    </source>
</evidence>